<dbReference type="EMBL" id="AADV02000073">
    <property type="protein sequence ID" value="EAM49381.1"/>
    <property type="molecule type" value="Genomic_DNA"/>
</dbReference>
<evidence type="ECO:0000313" key="2">
    <source>
        <dbReference type="EMBL" id="EAM49381.1"/>
    </source>
</evidence>
<proteinExistence type="predicted"/>
<reference evidence="2" key="1">
    <citation type="submission" date="2004-02" db="EMBL/GenBank/DDBJ databases">
        <authorList>
            <consortium name="DOE Joint Genome Institute"/>
        </authorList>
    </citation>
    <scope>NUCLEOTIDE SEQUENCE [LARGE SCALE GENOMIC DNA]</scope>
    <source>
        <strain evidence="2">WH 8501</strain>
    </source>
</reference>
<comment type="caution">
    <text evidence="2">The sequence shown here is derived from an EMBL/GenBank/DDBJ whole genome shotgun (WGS) entry which is preliminary data.</text>
</comment>
<protein>
    <recommendedName>
        <fullName evidence="1">Transposase IS701-like DDE domain-containing protein</fullName>
    </recommendedName>
</protein>
<sequence>MTKNETATSVEEFLVWRSNLFQGLKARKETIIELLDALSSNQQAHSVVELSLNPLFRRDYNSLYRGIQEFLPTQTDPNYEQRIETLFSAVSRTIPPTSKHYNLFGIDRTPCPRRFAETLADKTFIHYPNPIKGNKPINIGHCYSVVCALPDQIDTEKVPWAVPLSGERVPSKHKGVNQGNQQLKKIWQSSLFSDKLSVLVADSDYSQKDFIGEQVKHEDVVTITRVRSDRVFYRQFIRDPNQAKTSGHPRWYGDKSDLKDDQTWTELMKSSCSLYNEKRSSINSDYFGMETDVNERN</sequence>
<dbReference type="Pfam" id="PF13546">
    <property type="entry name" value="DDE_5"/>
    <property type="match status" value="1"/>
</dbReference>
<dbReference type="KEGG" id="cwa:CwatDRAFT_2464"/>
<reference evidence="2" key="3">
    <citation type="submission" date="2016-12" db="EMBL/GenBank/DDBJ databases">
        <title>Annotation of the draft genome assembly of Crocosphaera watsonii WH 8501.</title>
        <authorList>
            <consortium name="US DOE Joint Genome Institute (JGI-ORNL)"/>
            <person name="Larimer F."/>
            <person name="Land M."/>
        </authorList>
    </citation>
    <scope>NUCLEOTIDE SEQUENCE</scope>
    <source>
        <strain evidence="2">WH 8501</strain>
    </source>
</reference>
<keyword evidence="3" id="KW-1185">Reference proteome</keyword>
<dbReference type="Proteomes" id="UP000003922">
    <property type="component" value="Unassembled WGS sequence"/>
</dbReference>
<accession>Q4BZQ9</accession>
<gene>
    <name evidence="2" type="ORF">CwatDRAFT_2464</name>
</gene>
<dbReference type="InterPro" id="IPR038721">
    <property type="entry name" value="IS701-like_DDE_dom"/>
</dbReference>
<dbReference type="AlphaFoldDB" id="Q4BZQ9"/>
<evidence type="ECO:0000259" key="1">
    <source>
        <dbReference type="Pfam" id="PF13546"/>
    </source>
</evidence>
<reference evidence="2" key="2">
    <citation type="submission" date="2005-06" db="EMBL/GenBank/DDBJ databases">
        <title>Sequencing of the draft genome and assembly of Crocosphaera watsonii WH 8501.</title>
        <authorList>
            <consortium name="US DOE Joint Genome Institute (JGI-PGF)"/>
            <person name="Copeland A."/>
            <person name="Lucas S."/>
            <person name="Lapidus A."/>
            <person name="Barry K."/>
            <person name="Detter C."/>
            <person name="Glavina T."/>
            <person name="Hammon N."/>
            <person name="Israni S."/>
            <person name="Pitluck S."/>
            <person name="Richardson P."/>
        </authorList>
    </citation>
    <scope>NUCLEOTIDE SEQUENCE [LARGE SCALE GENOMIC DNA]</scope>
    <source>
        <strain evidence="2">WH 8501</strain>
    </source>
</reference>
<feature type="domain" description="Transposase IS701-like DDE" evidence="1">
    <location>
        <begin position="19"/>
        <end position="269"/>
    </location>
</feature>
<organism evidence="2 3">
    <name type="scientific">Crocosphaera watsonii WH 8501</name>
    <dbReference type="NCBI Taxonomy" id="165597"/>
    <lineage>
        <taxon>Bacteria</taxon>
        <taxon>Bacillati</taxon>
        <taxon>Cyanobacteriota</taxon>
        <taxon>Cyanophyceae</taxon>
        <taxon>Oscillatoriophycideae</taxon>
        <taxon>Chroococcales</taxon>
        <taxon>Aphanothecaceae</taxon>
        <taxon>Crocosphaera</taxon>
    </lineage>
</organism>
<evidence type="ECO:0000313" key="3">
    <source>
        <dbReference type="Proteomes" id="UP000003922"/>
    </source>
</evidence>
<name>Q4BZQ9_CROWT</name>